<keyword evidence="3" id="KW-1133">Transmembrane helix</keyword>
<dbReference type="Gene3D" id="1.10.472.10">
    <property type="entry name" value="Cyclin-like"/>
    <property type="match status" value="1"/>
</dbReference>
<dbReference type="PANTHER" id="PTHR15615">
    <property type="match status" value="1"/>
</dbReference>
<dbReference type="InterPro" id="IPR013922">
    <property type="entry name" value="Cyclin_PHO80-like"/>
</dbReference>
<evidence type="ECO:0000256" key="1">
    <source>
        <dbReference type="ARBA" id="ARBA00038508"/>
    </source>
</evidence>
<name>A0AAV1JWN6_9NEOP</name>
<dbReference type="PANTHER" id="PTHR15615:SF108">
    <property type="entry name" value="PROTEIN CNPPD1"/>
    <property type="match status" value="1"/>
</dbReference>
<keyword evidence="3" id="KW-0812">Transmembrane</keyword>
<dbReference type="GO" id="GO:0019901">
    <property type="term" value="F:protein kinase binding"/>
    <property type="evidence" value="ECO:0007669"/>
    <property type="project" value="InterPro"/>
</dbReference>
<dbReference type="Proteomes" id="UP001497472">
    <property type="component" value="Unassembled WGS sequence"/>
</dbReference>
<feature type="transmembrane region" description="Helical" evidence="3">
    <location>
        <begin position="218"/>
        <end position="244"/>
    </location>
</feature>
<organism evidence="4 5">
    <name type="scientific">Leptosia nina</name>
    <dbReference type="NCBI Taxonomy" id="320188"/>
    <lineage>
        <taxon>Eukaryota</taxon>
        <taxon>Metazoa</taxon>
        <taxon>Ecdysozoa</taxon>
        <taxon>Arthropoda</taxon>
        <taxon>Hexapoda</taxon>
        <taxon>Insecta</taxon>
        <taxon>Pterygota</taxon>
        <taxon>Neoptera</taxon>
        <taxon>Endopterygota</taxon>
        <taxon>Lepidoptera</taxon>
        <taxon>Glossata</taxon>
        <taxon>Ditrysia</taxon>
        <taxon>Papilionoidea</taxon>
        <taxon>Pieridae</taxon>
        <taxon>Pierinae</taxon>
        <taxon>Leptosia</taxon>
    </lineage>
</organism>
<reference evidence="4 5" key="1">
    <citation type="submission" date="2023-11" db="EMBL/GenBank/DDBJ databases">
        <authorList>
            <person name="Okamura Y."/>
        </authorList>
    </citation>
    <scope>NUCLEOTIDE SEQUENCE [LARGE SCALE GENOMIC DNA]</scope>
</reference>
<dbReference type="GO" id="GO:0005634">
    <property type="term" value="C:nucleus"/>
    <property type="evidence" value="ECO:0007669"/>
    <property type="project" value="TreeGrafter"/>
</dbReference>
<dbReference type="Pfam" id="PF08613">
    <property type="entry name" value="Cyclin"/>
    <property type="match status" value="1"/>
</dbReference>
<dbReference type="AlphaFoldDB" id="A0AAV1JWN6"/>
<dbReference type="GO" id="GO:0016538">
    <property type="term" value="F:cyclin-dependent protein serine/threonine kinase regulator activity"/>
    <property type="evidence" value="ECO:0007669"/>
    <property type="project" value="TreeGrafter"/>
</dbReference>
<dbReference type="GO" id="GO:0000307">
    <property type="term" value="C:cyclin-dependent protein kinase holoenzyme complex"/>
    <property type="evidence" value="ECO:0007669"/>
    <property type="project" value="TreeGrafter"/>
</dbReference>
<evidence type="ECO:0000256" key="2">
    <source>
        <dbReference type="ARBA" id="ARBA00040808"/>
    </source>
</evidence>
<proteinExistence type="inferred from homology"/>
<sequence>MSSISKRKKEFTKTKMKGMGNHQEFLKRISKTLYYGQLPTLPCLSLPVTEISCEVWSMAQRGRSIQRLHTDQAATIARSACVSPCALVLAILYLERLKRCNPDYLTTTPPVDLFLVSLMISNKFLQDDGEDDEVIGSEWAASGGLELPQLNKLEADFLNAIEWNIFVSEKTFEAGLSWLERQVAIKQAQMRGFFTYSDLIISYDPTLLKELLKSVSSACFALTFGYVTSFITLVTSTLVMSSVWVPALEYIMMRGCHSTVIHTHAMSTSKDLQQEQANTSLYNSADLTLEFSVNLENIKCCENWQRYQDHSENSHRAKKSWYNGVIENDLKLFQTWWSKTSVLNWLYQSSLINPMQRWLDKVKEYVDFTSGQLKNQISNGQCHRDRRAHCLQQKVNISKLTVFAVSMSDQ</sequence>
<gene>
    <name evidence="4" type="ORF">LNINA_LOCUS11731</name>
</gene>
<evidence type="ECO:0000256" key="3">
    <source>
        <dbReference type="SAM" id="Phobius"/>
    </source>
</evidence>
<dbReference type="EMBL" id="CAVLEF010000156">
    <property type="protein sequence ID" value="CAK1552700.1"/>
    <property type="molecule type" value="Genomic_DNA"/>
</dbReference>
<comment type="similarity">
    <text evidence="1">Belongs to the CNPPD1 family.</text>
</comment>
<keyword evidence="3" id="KW-0472">Membrane</keyword>
<accession>A0AAV1JWN6</accession>
<evidence type="ECO:0000313" key="5">
    <source>
        <dbReference type="Proteomes" id="UP001497472"/>
    </source>
</evidence>
<comment type="caution">
    <text evidence="4">The sequence shown here is derived from an EMBL/GenBank/DDBJ whole genome shotgun (WGS) entry which is preliminary data.</text>
</comment>
<evidence type="ECO:0000313" key="4">
    <source>
        <dbReference type="EMBL" id="CAK1552700.1"/>
    </source>
</evidence>
<keyword evidence="5" id="KW-1185">Reference proteome</keyword>
<dbReference type="CDD" id="cd20557">
    <property type="entry name" value="CYCLIN_ScPCL1-like"/>
    <property type="match status" value="1"/>
</dbReference>
<protein>
    <recommendedName>
        <fullName evidence="2">Protein CNPPD1</fullName>
    </recommendedName>
</protein>